<feature type="compositionally biased region" description="Basic and acidic residues" evidence="1">
    <location>
        <begin position="540"/>
        <end position="553"/>
    </location>
</feature>
<feature type="region of interest" description="Disordered" evidence="1">
    <location>
        <begin position="264"/>
        <end position="296"/>
    </location>
</feature>
<sequence length="1095" mass="121455">PRLSKKKVKKTRAGPKESPTTHFVEALGPDGAAVIVEVNESDLQEEEKVILTIKKVRKPKAPTVPIEEDTPVFLEVKGPDGSPVTVQVLNVKPELTEEDQTKPRLSKKKVKKTRAGPKESPTTHFVEALGPDGAPVIVEVNESDLQEEEKVILTIKKVRKPKAPTVPIEEDTPVFLEVKGPDGSPVTVQVLNVKPELTEEDQTKPRLSKKKVKKTRAGPKESPTTHFVEALGPDGAPVIVEVNESDLQEDERIILTMKKKIKKPKASEAAIPAKKQKPKPEETPREVTEITGPDGRPSIVNVVETLVVEAVGPDGRPVMVEVTERVEDLSEDERRKVKRVKKIQKPKDTLLPELEFIPSEEVLEEVPEVVYTEEVGPDGKPVLVGAKRRLVKKLKKPKELPEAESEEVPESQFIEVRGPDGIPVTIDVQAAKVVIDVEKTKRKVVKKARKPKDGGEAEQESVEVEFTIDDLPEVLEIPGSDGTPVLISAKDLVEGLTEEEKRKKKIKKTKKPKPSDVDEELQQTHYIEAIGPDGSPLLVEVKDSDLSPEEKQTLRKRVARKKSQAPEQVREGDFVEVTSPDGSPVTVQIKNAKPTLTPEDAAKPRLKKKKVKKTRWGAPKEAPTTHFVEAIGPDGTPVIIEVNEGELTEEEKVIFKIKTQPDAPKDLPSEEAPDFIEVISPEGVPVLVEIKNVLEDVPEEEKRKRRVVRKIKKKPLGDTSEQPALTDEDTVHETADKISEDVSDEHRLSKQKRRPKTKSRAPKEFTEVSGPDGTPSVVEVEETLVIEEVGPQGQPIVVEVQQFEDLNDEQKKKVKRVKKIKTKSDDSIPEVSTLSPEDILEEVPETVYSEAVLPDGKTVLVGAPRLVKKTKPAPEDTSELPSEVGPDEELELDSGQTSPFGPKLVAKKPKKGKILQGEKPVQTRFGITLKHVHVTPEGNKLKKVAKMTPEGEKFVFEEFTPLELKEIEDLERVELEKYEGIDWGEKPVPEKKQEEQVNAAKPAKKPKRKTDEEVSETPGRRFTIGEGSVPEEEAPEQEKVSLKPVPQMSETAQQDAEGVKFKGTPGQPEELDEETKPGKKLQKLKKPKAKTPGER</sequence>
<feature type="compositionally biased region" description="Basic residues" evidence="1">
    <location>
        <begin position="104"/>
        <end position="115"/>
    </location>
</feature>
<evidence type="ECO:0000256" key="1">
    <source>
        <dbReference type="SAM" id="MobiDB-lite"/>
    </source>
</evidence>
<accession>A0A8J2KBE3</accession>
<feature type="compositionally biased region" description="Basic residues" evidence="1">
    <location>
        <begin position="703"/>
        <end position="714"/>
    </location>
</feature>
<gene>
    <name evidence="2" type="ORF">AFUS01_LOCUS12994</name>
</gene>
<feature type="compositionally biased region" description="Basic residues" evidence="1">
    <location>
        <begin position="206"/>
        <end position="217"/>
    </location>
</feature>
<evidence type="ECO:0000313" key="2">
    <source>
        <dbReference type="EMBL" id="CAG7723940.1"/>
    </source>
</evidence>
<feature type="compositionally biased region" description="Basic and acidic residues" evidence="1">
    <location>
        <begin position="729"/>
        <end position="748"/>
    </location>
</feature>
<organism evidence="2 3">
    <name type="scientific">Allacma fusca</name>
    <dbReference type="NCBI Taxonomy" id="39272"/>
    <lineage>
        <taxon>Eukaryota</taxon>
        <taxon>Metazoa</taxon>
        <taxon>Ecdysozoa</taxon>
        <taxon>Arthropoda</taxon>
        <taxon>Hexapoda</taxon>
        <taxon>Collembola</taxon>
        <taxon>Symphypleona</taxon>
        <taxon>Sminthuridae</taxon>
        <taxon>Allacma</taxon>
    </lineage>
</organism>
<dbReference type="AlphaFoldDB" id="A0A8J2KBE3"/>
<feature type="region of interest" description="Disordered" evidence="1">
    <location>
        <begin position="868"/>
        <end position="919"/>
    </location>
</feature>
<feature type="non-terminal residue" evidence="2">
    <location>
        <position position="1095"/>
    </location>
</feature>
<feature type="compositionally biased region" description="Basic residues" evidence="1">
    <location>
        <begin position="604"/>
        <end position="615"/>
    </location>
</feature>
<feature type="non-terminal residue" evidence="2">
    <location>
        <position position="1"/>
    </location>
</feature>
<feature type="compositionally biased region" description="Basic residues" evidence="1">
    <location>
        <begin position="502"/>
        <end position="512"/>
    </location>
</feature>
<feature type="compositionally biased region" description="Basic residues" evidence="1">
    <location>
        <begin position="1078"/>
        <end position="1089"/>
    </location>
</feature>
<feature type="compositionally biased region" description="Basic and acidic residues" evidence="1">
    <location>
        <begin position="978"/>
        <end position="995"/>
    </location>
</feature>
<feature type="compositionally biased region" description="Basic residues" evidence="1">
    <location>
        <begin position="749"/>
        <end position="760"/>
    </location>
</feature>
<evidence type="ECO:0000313" key="3">
    <source>
        <dbReference type="Proteomes" id="UP000708208"/>
    </source>
</evidence>
<protein>
    <submittedName>
        <fullName evidence="2">Uncharacterized protein</fullName>
    </submittedName>
</protein>
<feature type="compositionally biased region" description="Basic residues" evidence="1">
    <location>
        <begin position="554"/>
        <end position="563"/>
    </location>
</feature>
<feature type="region of interest" description="Disordered" evidence="1">
    <location>
        <begin position="1"/>
        <end position="24"/>
    </location>
</feature>
<feature type="region of interest" description="Disordered" evidence="1">
    <location>
        <begin position="196"/>
        <end position="232"/>
    </location>
</feature>
<feature type="compositionally biased region" description="Basic residues" evidence="1">
    <location>
        <begin position="1"/>
        <end position="13"/>
    </location>
</feature>
<feature type="region of interest" description="Disordered" evidence="1">
    <location>
        <begin position="978"/>
        <end position="1095"/>
    </location>
</feature>
<reference evidence="2" key="1">
    <citation type="submission" date="2021-06" db="EMBL/GenBank/DDBJ databases">
        <authorList>
            <person name="Hodson N. C."/>
            <person name="Mongue J. A."/>
            <person name="Jaron S. K."/>
        </authorList>
    </citation>
    <scope>NUCLEOTIDE SEQUENCE</scope>
</reference>
<keyword evidence="3" id="KW-1185">Reference proteome</keyword>
<comment type="caution">
    <text evidence="2">The sequence shown here is derived from an EMBL/GenBank/DDBJ whole genome shotgun (WGS) entry which is preliminary data.</text>
</comment>
<feature type="region of interest" description="Disordered" evidence="1">
    <location>
        <begin position="811"/>
        <end position="837"/>
    </location>
</feature>
<feature type="region of interest" description="Disordered" evidence="1">
    <location>
        <begin position="94"/>
        <end position="130"/>
    </location>
</feature>
<feature type="region of interest" description="Disordered" evidence="1">
    <location>
        <begin position="498"/>
        <end position="631"/>
    </location>
</feature>
<feature type="compositionally biased region" description="Basic and acidic residues" evidence="1">
    <location>
        <begin position="278"/>
        <end position="288"/>
    </location>
</feature>
<proteinExistence type="predicted"/>
<feature type="compositionally biased region" description="Basic residues" evidence="1">
    <location>
        <begin position="812"/>
        <end position="821"/>
    </location>
</feature>
<name>A0A8J2KBE3_9HEXA</name>
<feature type="region of interest" description="Disordered" evidence="1">
    <location>
        <begin position="699"/>
        <end position="777"/>
    </location>
</feature>
<dbReference type="Proteomes" id="UP000708208">
    <property type="component" value="Unassembled WGS sequence"/>
</dbReference>
<dbReference type="EMBL" id="CAJVCH010104027">
    <property type="protein sequence ID" value="CAG7723940.1"/>
    <property type="molecule type" value="Genomic_DNA"/>
</dbReference>